<organism evidence="2">
    <name type="scientific">marine sediment metagenome</name>
    <dbReference type="NCBI Taxonomy" id="412755"/>
    <lineage>
        <taxon>unclassified sequences</taxon>
        <taxon>metagenomes</taxon>
        <taxon>ecological metagenomes</taxon>
    </lineage>
</organism>
<evidence type="ECO:0000313" key="2">
    <source>
        <dbReference type="EMBL" id="GAJ17133.1"/>
    </source>
</evidence>
<sequence>DKANKSADIVFADCYIKSKDDVKGKSNILIRTAKGKQIFEKYAYLF</sequence>
<feature type="non-terminal residue" evidence="2">
    <location>
        <position position="46"/>
    </location>
</feature>
<evidence type="ECO:0000259" key="1">
    <source>
        <dbReference type="Pfam" id="PF04432"/>
    </source>
</evidence>
<feature type="domain" description="Coenzyme F420 hydrogenase/dehydrogenase beta subunit C-terminal" evidence="1">
    <location>
        <begin position="1"/>
        <end position="42"/>
    </location>
</feature>
<reference evidence="2" key="1">
    <citation type="journal article" date="2014" name="Front. Microbiol.">
        <title>High frequency of phylogenetically diverse reductive dehalogenase-homologous genes in deep subseafloor sedimentary metagenomes.</title>
        <authorList>
            <person name="Kawai M."/>
            <person name="Futagami T."/>
            <person name="Toyoda A."/>
            <person name="Takaki Y."/>
            <person name="Nishi S."/>
            <person name="Hori S."/>
            <person name="Arai W."/>
            <person name="Tsubouchi T."/>
            <person name="Morono Y."/>
            <person name="Uchiyama I."/>
            <person name="Ito T."/>
            <person name="Fujiyama A."/>
            <person name="Inagaki F."/>
            <person name="Takami H."/>
        </authorList>
    </citation>
    <scope>NUCLEOTIDE SEQUENCE</scope>
    <source>
        <strain evidence="2">Expedition CK06-06</strain>
    </source>
</reference>
<dbReference type="Pfam" id="PF04432">
    <property type="entry name" value="FrhB_FdhB_C"/>
    <property type="match status" value="1"/>
</dbReference>
<comment type="caution">
    <text evidence="2">The sequence shown here is derived from an EMBL/GenBank/DDBJ whole genome shotgun (WGS) entry which is preliminary data.</text>
</comment>
<name>X1UI52_9ZZZZ</name>
<feature type="non-terminal residue" evidence="2">
    <location>
        <position position="1"/>
    </location>
</feature>
<protein>
    <recommendedName>
        <fullName evidence="1">Coenzyme F420 hydrogenase/dehydrogenase beta subunit C-terminal domain-containing protein</fullName>
    </recommendedName>
</protein>
<gene>
    <name evidence="2" type="ORF">S12H4_63307</name>
</gene>
<proteinExistence type="predicted"/>
<dbReference type="InterPro" id="IPR007525">
    <property type="entry name" value="FrhB_FdhB_C"/>
</dbReference>
<dbReference type="AlphaFoldDB" id="X1UI52"/>
<dbReference type="EMBL" id="BARW01042975">
    <property type="protein sequence ID" value="GAJ17133.1"/>
    <property type="molecule type" value="Genomic_DNA"/>
</dbReference>
<accession>X1UI52</accession>